<evidence type="ECO:0000313" key="6">
    <source>
        <dbReference type="EMBL" id="MFC7340229.1"/>
    </source>
</evidence>
<keyword evidence="1" id="KW-0285">Flavoprotein</keyword>
<dbReference type="PANTHER" id="PTHR42847">
    <property type="entry name" value="ALKANESULFONATE MONOOXYGENASE"/>
    <property type="match status" value="1"/>
</dbReference>
<dbReference type="SUPFAM" id="SSF51679">
    <property type="entry name" value="Bacterial luciferase-like"/>
    <property type="match status" value="1"/>
</dbReference>
<comment type="caution">
    <text evidence="6">The sequence shown here is derived from an EMBL/GenBank/DDBJ whole genome shotgun (WGS) entry which is preliminary data.</text>
</comment>
<dbReference type="EC" id="1.-.-.-" evidence="6"/>
<keyword evidence="2" id="KW-0288">FMN</keyword>
<dbReference type="EMBL" id="JBHTCJ010000001">
    <property type="protein sequence ID" value="MFC7340229.1"/>
    <property type="molecule type" value="Genomic_DNA"/>
</dbReference>
<dbReference type="PANTHER" id="PTHR42847:SF4">
    <property type="entry name" value="ALKANESULFONATE MONOOXYGENASE-RELATED"/>
    <property type="match status" value="1"/>
</dbReference>
<dbReference type="Pfam" id="PF00296">
    <property type="entry name" value="Bac_luciferase"/>
    <property type="match status" value="1"/>
</dbReference>
<dbReference type="Proteomes" id="UP001596504">
    <property type="component" value="Unassembled WGS sequence"/>
</dbReference>
<evidence type="ECO:0000256" key="1">
    <source>
        <dbReference type="ARBA" id="ARBA00022630"/>
    </source>
</evidence>
<feature type="domain" description="Luciferase-like" evidence="5">
    <location>
        <begin position="12"/>
        <end position="332"/>
    </location>
</feature>
<keyword evidence="4" id="KW-0503">Monooxygenase</keyword>
<evidence type="ECO:0000256" key="4">
    <source>
        <dbReference type="ARBA" id="ARBA00023033"/>
    </source>
</evidence>
<keyword evidence="7" id="KW-1185">Reference proteome</keyword>
<dbReference type="GO" id="GO:0016491">
    <property type="term" value="F:oxidoreductase activity"/>
    <property type="evidence" value="ECO:0007669"/>
    <property type="project" value="UniProtKB-KW"/>
</dbReference>
<protein>
    <submittedName>
        <fullName evidence="6">LLM class flavin-dependent oxidoreductase</fullName>
        <ecNumber evidence="6">1.-.-.-</ecNumber>
    </submittedName>
</protein>
<gene>
    <name evidence="6" type="ORF">ACFQRI_02310</name>
</gene>
<evidence type="ECO:0000313" key="7">
    <source>
        <dbReference type="Proteomes" id="UP001596504"/>
    </source>
</evidence>
<evidence type="ECO:0000256" key="2">
    <source>
        <dbReference type="ARBA" id="ARBA00022643"/>
    </source>
</evidence>
<proteinExistence type="predicted"/>
<dbReference type="RefSeq" id="WP_380663769.1">
    <property type="nucleotide sequence ID" value="NZ_JBHTCJ010000001.1"/>
</dbReference>
<dbReference type="CDD" id="cd01094">
    <property type="entry name" value="Alkanesulfonate_monoxygenase"/>
    <property type="match status" value="1"/>
</dbReference>
<evidence type="ECO:0000259" key="5">
    <source>
        <dbReference type="Pfam" id="PF00296"/>
    </source>
</evidence>
<reference evidence="7" key="1">
    <citation type="journal article" date="2019" name="Int. J. Syst. Evol. Microbiol.">
        <title>The Global Catalogue of Microorganisms (GCM) 10K type strain sequencing project: providing services to taxonomists for standard genome sequencing and annotation.</title>
        <authorList>
            <consortium name="The Broad Institute Genomics Platform"/>
            <consortium name="The Broad Institute Genome Sequencing Center for Infectious Disease"/>
            <person name="Wu L."/>
            <person name="Ma J."/>
        </authorList>
    </citation>
    <scope>NUCLEOTIDE SEQUENCE [LARGE SCALE GENOMIC DNA]</scope>
    <source>
        <strain evidence="7">WLHS5</strain>
    </source>
</reference>
<dbReference type="InterPro" id="IPR011251">
    <property type="entry name" value="Luciferase-like_dom"/>
</dbReference>
<dbReference type="InterPro" id="IPR050172">
    <property type="entry name" value="SsuD_RutA_monooxygenase"/>
</dbReference>
<keyword evidence="3 6" id="KW-0560">Oxidoreductase</keyword>
<accession>A0ABW2LCK2</accession>
<evidence type="ECO:0000256" key="3">
    <source>
        <dbReference type="ARBA" id="ARBA00023002"/>
    </source>
</evidence>
<name>A0ABW2LCK2_9PSEU</name>
<dbReference type="Gene3D" id="3.20.20.30">
    <property type="entry name" value="Luciferase-like domain"/>
    <property type="match status" value="1"/>
</dbReference>
<dbReference type="InterPro" id="IPR036661">
    <property type="entry name" value="Luciferase-like_sf"/>
</dbReference>
<organism evidence="6 7">
    <name type="scientific">Saccharopolyspora griseoalba</name>
    <dbReference type="NCBI Taxonomy" id="1431848"/>
    <lineage>
        <taxon>Bacteria</taxon>
        <taxon>Bacillati</taxon>
        <taxon>Actinomycetota</taxon>
        <taxon>Actinomycetes</taxon>
        <taxon>Pseudonocardiales</taxon>
        <taxon>Pseudonocardiaceae</taxon>
        <taxon>Saccharopolyspora</taxon>
    </lineage>
</organism>
<sequence>MSSTSLDGHDFKLGLFSPNCSGGLAMTTVAERWDASWSANLRLARLADDAGIDFVLPIARWIGYDGASDFHRNVLEPIPWAAALLAATRRITIFATVHTAFNHPVVSAKQLATLDQVGGGRAGLNIVAGWNEPEYRAMGLRLPESHDERYALAQEWWDHVHALWTREGTFDLPGRFFDLEGVESAPKPVRGTLPVINAGSSPQGRAFAARNADFVFTGLRDPDDGADVVEQIRTAAKREHGRDVGVMTPAFAVCRPTRREAEEYLRHYAEDNADWAAVDQLMKLQGAHTESFATEALRTFRPRFAAGHGACPLIGSPDDVAEQIARYADAGLAGMTLSFVDYLGELEHFAAEVLPRLQRRGIRLPRA</sequence>